<dbReference type="AlphaFoldDB" id="A0A0E9TS72"/>
<reference evidence="1" key="2">
    <citation type="journal article" date="2015" name="Fish Shellfish Immunol.">
        <title>Early steps in the European eel (Anguilla anguilla)-Vibrio vulnificus interaction in the gills: Role of the RtxA13 toxin.</title>
        <authorList>
            <person name="Callol A."/>
            <person name="Pajuelo D."/>
            <person name="Ebbesson L."/>
            <person name="Teles M."/>
            <person name="MacKenzie S."/>
            <person name="Amaro C."/>
        </authorList>
    </citation>
    <scope>NUCLEOTIDE SEQUENCE</scope>
</reference>
<proteinExistence type="predicted"/>
<reference evidence="1" key="1">
    <citation type="submission" date="2014-11" db="EMBL/GenBank/DDBJ databases">
        <authorList>
            <person name="Amaro Gonzalez C."/>
        </authorList>
    </citation>
    <scope>NUCLEOTIDE SEQUENCE</scope>
</reference>
<organism evidence="1">
    <name type="scientific">Anguilla anguilla</name>
    <name type="common">European freshwater eel</name>
    <name type="synonym">Muraena anguilla</name>
    <dbReference type="NCBI Taxonomy" id="7936"/>
    <lineage>
        <taxon>Eukaryota</taxon>
        <taxon>Metazoa</taxon>
        <taxon>Chordata</taxon>
        <taxon>Craniata</taxon>
        <taxon>Vertebrata</taxon>
        <taxon>Euteleostomi</taxon>
        <taxon>Actinopterygii</taxon>
        <taxon>Neopterygii</taxon>
        <taxon>Teleostei</taxon>
        <taxon>Anguilliformes</taxon>
        <taxon>Anguillidae</taxon>
        <taxon>Anguilla</taxon>
    </lineage>
</organism>
<name>A0A0E9TS72_ANGAN</name>
<sequence length="55" mass="6294">MCTALALTQNTVMHASSSISILNVCGVVNDRYYIKWRARRKNANAILRMYRKSCT</sequence>
<evidence type="ECO:0000313" key="1">
    <source>
        <dbReference type="EMBL" id="JAH56292.1"/>
    </source>
</evidence>
<dbReference type="EMBL" id="GBXM01052285">
    <property type="protein sequence ID" value="JAH56292.1"/>
    <property type="molecule type" value="Transcribed_RNA"/>
</dbReference>
<protein>
    <submittedName>
        <fullName evidence="1">Uncharacterized protein</fullName>
    </submittedName>
</protein>
<accession>A0A0E9TS72</accession>